<dbReference type="Pfam" id="PF02682">
    <property type="entry name" value="CT_C_D"/>
    <property type="match status" value="1"/>
</dbReference>
<evidence type="ECO:0000313" key="6">
    <source>
        <dbReference type="EMBL" id="VFA88178.1"/>
    </source>
</evidence>
<dbReference type="GO" id="GO:0016787">
    <property type="term" value="F:hydrolase activity"/>
    <property type="evidence" value="ECO:0007669"/>
    <property type="project" value="UniProtKB-KW"/>
</dbReference>
<dbReference type="SUPFAM" id="SSF160467">
    <property type="entry name" value="PH0987 N-terminal domain-like"/>
    <property type="match status" value="1"/>
</dbReference>
<evidence type="ECO:0000259" key="4">
    <source>
        <dbReference type="SMART" id="SM00796"/>
    </source>
</evidence>
<gene>
    <name evidence="6" type="ORF">NCTC8139_01720</name>
</gene>
<reference evidence="6 7" key="1">
    <citation type="submission" date="2019-02" db="EMBL/GenBank/DDBJ databases">
        <authorList>
            <consortium name="Pathogen Informatics"/>
        </authorList>
    </citation>
    <scope>NUCLEOTIDE SEQUENCE [LARGE SCALE GENOMIC DNA]</scope>
    <source>
        <strain evidence="6 7">3012STDY6756503</strain>
    </source>
</reference>
<dbReference type="Gene3D" id="3.30.1360.40">
    <property type="match status" value="1"/>
</dbReference>
<dbReference type="PANTHER" id="PTHR43309">
    <property type="entry name" value="5-OXOPROLINASE SUBUNIT C"/>
    <property type="match status" value="1"/>
</dbReference>
<dbReference type="SUPFAM" id="SSF50891">
    <property type="entry name" value="Cyclophilin-like"/>
    <property type="match status" value="2"/>
</dbReference>
<evidence type="ECO:0000313" key="7">
    <source>
        <dbReference type="Proteomes" id="UP000360750"/>
    </source>
</evidence>
<protein>
    <submittedName>
        <fullName evidence="6">Allophanate hydrolase subunit 2</fullName>
    </submittedName>
</protein>
<sequence>MTAPTGKPAPVTVLRSGPLTTIQDWPGRVGYWKVGVPPSGPMDDLSFRLANLAVGNPETAAGLEVTLMGPALRFDEPAVVAVTGAPVTVTVNGSTVPQWVPVHLSAGDVLDVGAVGTLGMRVYMAIGGGLDAEEHLGSRSTFTMGRFGGLDGRPLATGDRLALLGGETTAPRRILNEEQPAFTNTWQLAVTVGPHGAPEFFTETDIADLLGTAYEVHFNSDRTGIRLIGPKPRWARNDGGEAGLHPSNIHDTAYSVGALDFTGDTPILLGPDGPSLGGFVCPVTVVTAQRWKLGQLKPGDTIRFVQVRSEETASPKEIGPARRAGLVEVLSAGGDADNGILGTTTTADGTTAVTYRRSGDDNILVEYGDMRLDLALRARVHALSERIAAEKPRGLVDLTPGIRSLQVKANPDVWSQKQMLEWLVECESQLPAAEELVVPSRTVHLPLSWDDPSTREAIERYMLGVRSDAPWCPWNIEFIRRMNGLDSVDDVYRTVFDASYLVLGLGDVYLGAPVAVPLDPRHRLVTTKYNPARTWTPENAVGIGGAYLCIYGMEGPGGYQFVGRTTQVWNHRHPQPTPGFDPEHPWLLRFFDRIQWYPVSAEELLDMRADVAAGRGDSTRIVDGVFSLAEHQRFLDANAEDIAARRAAMEAARAEERRRWSARGEFAADSATTAAVADHGLGIDSEERVA</sequence>
<proteinExistence type="predicted"/>
<keyword evidence="3" id="KW-0067">ATP-binding</keyword>
<evidence type="ECO:0000256" key="2">
    <source>
        <dbReference type="ARBA" id="ARBA00022801"/>
    </source>
</evidence>
<keyword evidence="1" id="KW-0547">Nucleotide-binding</keyword>
<dbReference type="EMBL" id="CAACYD010000006">
    <property type="protein sequence ID" value="VFA88178.1"/>
    <property type="molecule type" value="Genomic_DNA"/>
</dbReference>
<feature type="domain" description="Carboxyltransferase" evidence="4">
    <location>
        <begin position="353"/>
        <end position="588"/>
    </location>
</feature>
<dbReference type="NCBIfam" id="TIGR00724">
    <property type="entry name" value="urea_amlyse_rel"/>
    <property type="match status" value="1"/>
</dbReference>
<comment type="caution">
    <text evidence="6">The sequence shown here is derived from an EMBL/GenBank/DDBJ whole genome shotgun (WGS) entry which is preliminary data.</text>
</comment>
<dbReference type="InterPro" id="IPR003833">
    <property type="entry name" value="CT_C_D"/>
</dbReference>
<feature type="domain" description="Carboxyltransferase" evidence="5">
    <location>
        <begin position="33"/>
        <end position="322"/>
    </location>
</feature>
<evidence type="ECO:0000259" key="5">
    <source>
        <dbReference type="SMART" id="SM00797"/>
    </source>
</evidence>
<evidence type="ECO:0000256" key="1">
    <source>
        <dbReference type="ARBA" id="ARBA00022741"/>
    </source>
</evidence>
<dbReference type="Pfam" id="PF02626">
    <property type="entry name" value="CT_A_B"/>
    <property type="match status" value="1"/>
</dbReference>
<dbReference type="GO" id="GO:0005524">
    <property type="term" value="F:ATP binding"/>
    <property type="evidence" value="ECO:0007669"/>
    <property type="project" value="UniProtKB-KW"/>
</dbReference>
<dbReference type="AlphaFoldDB" id="A0ABD7V185"/>
<dbReference type="PANTHER" id="PTHR43309:SF3">
    <property type="entry name" value="5-OXOPROLINASE SUBUNIT C"/>
    <property type="match status" value="1"/>
</dbReference>
<dbReference type="InterPro" id="IPR029000">
    <property type="entry name" value="Cyclophilin-like_dom_sf"/>
</dbReference>
<dbReference type="GeneID" id="60749735"/>
<dbReference type="SMART" id="SM00796">
    <property type="entry name" value="AHS1"/>
    <property type="match status" value="1"/>
</dbReference>
<accession>A0ABD7V185</accession>
<dbReference type="InterPro" id="IPR003778">
    <property type="entry name" value="CT_A_B"/>
</dbReference>
<dbReference type="InterPro" id="IPR052708">
    <property type="entry name" value="PxpC"/>
</dbReference>
<dbReference type="SMART" id="SM00797">
    <property type="entry name" value="AHS2"/>
    <property type="match status" value="1"/>
</dbReference>
<keyword evidence="2 6" id="KW-0378">Hydrolase</keyword>
<evidence type="ECO:0000256" key="3">
    <source>
        <dbReference type="ARBA" id="ARBA00022840"/>
    </source>
</evidence>
<dbReference type="Gene3D" id="2.40.100.10">
    <property type="entry name" value="Cyclophilin-like"/>
    <property type="match status" value="2"/>
</dbReference>
<dbReference type="RefSeq" id="WP_131734014.1">
    <property type="nucleotide sequence ID" value="NZ_CAACYD010000006.1"/>
</dbReference>
<dbReference type="Proteomes" id="UP000360750">
    <property type="component" value="Unassembled WGS sequence"/>
</dbReference>
<name>A0ABD7V185_9ACTN</name>
<organism evidence="6 7">
    <name type="scientific">Gordonia paraffinivorans</name>
    <dbReference type="NCBI Taxonomy" id="175628"/>
    <lineage>
        <taxon>Bacteria</taxon>
        <taxon>Bacillati</taxon>
        <taxon>Actinomycetota</taxon>
        <taxon>Actinomycetes</taxon>
        <taxon>Mycobacteriales</taxon>
        <taxon>Gordoniaceae</taxon>
        <taxon>Gordonia</taxon>
    </lineage>
</organism>